<evidence type="ECO:0000313" key="2">
    <source>
        <dbReference type="Proteomes" id="UP000297872"/>
    </source>
</evidence>
<reference evidence="1 2" key="1">
    <citation type="submission" date="2019-02" db="EMBL/GenBank/DDBJ databases">
        <title>Draft Genome Sequence of the Prevotella sp. BCRC 81118, Isolated from Human Feces.</title>
        <authorList>
            <person name="Huang C.-H."/>
        </authorList>
    </citation>
    <scope>NUCLEOTIDE SEQUENCE [LARGE SCALE GENOMIC DNA]</scope>
    <source>
        <strain evidence="1 2">BCRC 81118</strain>
    </source>
</reference>
<dbReference type="GeneID" id="302997062"/>
<keyword evidence="2" id="KW-1185">Reference proteome</keyword>
<dbReference type="AlphaFoldDB" id="A0A4Y8VQ23"/>
<sequence length="100" mass="11531">MRVLSHQGEFSQPNRLREVSYHAQCRLHAPKAKEYWNQMVELGKIDVVKKCDEESRAKAERLVNVKTVKHTDARDVGVKWICLQAKCFLRRILLVAGSNA</sequence>
<protein>
    <submittedName>
        <fullName evidence="1">Uncharacterized protein</fullName>
    </submittedName>
</protein>
<comment type="caution">
    <text evidence="1">The sequence shown here is derived from an EMBL/GenBank/DDBJ whole genome shotgun (WGS) entry which is preliminary data.</text>
</comment>
<dbReference type="RefSeq" id="WP_167639466.1">
    <property type="nucleotide sequence ID" value="NZ_SGVY01000013.1"/>
</dbReference>
<dbReference type="EMBL" id="SGVY01000013">
    <property type="protein sequence ID" value="TFH82423.1"/>
    <property type="molecule type" value="Genomic_DNA"/>
</dbReference>
<name>A0A4Y8VQ23_9BACT</name>
<dbReference type="Proteomes" id="UP000297872">
    <property type="component" value="Unassembled WGS sequence"/>
</dbReference>
<evidence type="ECO:0000313" key="1">
    <source>
        <dbReference type="EMBL" id="TFH82423.1"/>
    </source>
</evidence>
<accession>A0A4Y8VQ23</accession>
<proteinExistence type="predicted"/>
<organism evidence="1 2">
    <name type="scientific">Segatella hominis</name>
    <dbReference type="NCBI Taxonomy" id="2518605"/>
    <lineage>
        <taxon>Bacteria</taxon>
        <taxon>Pseudomonadati</taxon>
        <taxon>Bacteroidota</taxon>
        <taxon>Bacteroidia</taxon>
        <taxon>Bacteroidales</taxon>
        <taxon>Prevotellaceae</taxon>
        <taxon>Segatella</taxon>
    </lineage>
</organism>
<gene>
    <name evidence="1" type="ORF">EXN75_06405</name>
</gene>